<feature type="domain" description="Homeobox" evidence="8">
    <location>
        <begin position="127"/>
        <end position="187"/>
    </location>
</feature>
<evidence type="ECO:0000256" key="1">
    <source>
        <dbReference type="ARBA" id="ARBA00004123"/>
    </source>
</evidence>
<dbReference type="Pfam" id="PF00046">
    <property type="entry name" value="Homeodomain"/>
    <property type="match status" value="1"/>
</dbReference>
<dbReference type="InterPro" id="IPR017970">
    <property type="entry name" value="Homeobox_CS"/>
</dbReference>
<dbReference type="Proteomes" id="UP000288725">
    <property type="component" value="Chromosome 6"/>
</dbReference>
<feature type="compositionally biased region" description="Low complexity" evidence="7">
    <location>
        <begin position="82"/>
        <end position="95"/>
    </location>
</feature>
<gene>
    <name evidence="9" type="ORF">VDGE_30403</name>
</gene>
<comment type="subcellular location">
    <subcellularLocation>
        <location evidence="1 5 6">Nucleus</location>
    </subcellularLocation>
</comment>
<dbReference type="InterPro" id="IPR051775">
    <property type="entry name" value="Homeobox_domain"/>
</dbReference>
<dbReference type="AlphaFoldDB" id="A0A444RQS9"/>
<evidence type="ECO:0000313" key="9">
    <source>
        <dbReference type="EMBL" id="RXG43425.1"/>
    </source>
</evidence>
<dbReference type="PROSITE" id="PS00027">
    <property type="entry name" value="HOMEOBOX_1"/>
    <property type="match status" value="1"/>
</dbReference>
<dbReference type="PANTHER" id="PTHR24323:SF7">
    <property type="entry name" value="HOMEOBOX DOMAIN-CONTAINING PROTEIN"/>
    <property type="match status" value="1"/>
</dbReference>
<evidence type="ECO:0000256" key="3">
    <source>
        <dbReference type="ARBA" id="ARBA00023155"/>
    </source>
</evidence>
<dbReference type="InterPro" id="IPR001356">
    <property type="entry name" value="HD"/>
</dbReference>
<dbReference type="PANTHER" id="PTHR24323">
    <property type="entry name" value="CEH-10 HOMEODOMAIN-CONTAINING HOMOLOG"/>
    <property type="match status" value="1"/>
</dbReference>
<organism evidence="9 10">
    <name type="scientific">Verticillium dahliae</name>
    <name type="common">Verticillium wilt</name>
    <dbReference type="NCBI Taxonomy" id="27337"/>
    <lineage>
        <taxon>Eukaryota</taxon>
        <taxon>Fungi</taxon>
        <taxon>Dikarya</taxon>
        <taxon>Ascomycota</taxon>
        <taxon>Pezizomycotina</taxon>
        <taxon>Sordariomycetes</taxon>
        <taxon>Hypocreomycetidae</taxon>
        <taxon>Glomerellales</taxon>
        <taxon>Plectosphaerellaceae</taxon>
        <taxon>Verticillium</taxon>
    </lineage>
</organism>
<sequence length="211" mass="23272">MCQTTQLLSSAHFLSQTFNITGPEICPTDSLSSIASSQDTRGRRRGQEFKVSFMPPPYDATRAGAFPPQSTDIDIMTPMEQSPSSSPSASDRVSPNNSQSEIPPATPKAQVQVEAPLDAATSATDEKHPKGKRKRTAAKDKTILEEAYQTNPKPDKTARHDIVQRVSLTEKEVQIWFQNRRQNDRRKSRPLSPQEIAALRYGCGDAETSSV</sequence>
<dbReference type="GO" id="GO:0000981">
    <property type="term" value="F:DNA-binding transcription factor activity, RNA polymerase II-specific"/>
    <property type="evidence" value="ECO:0007669"/>
    <property type="project" value="InterPro"/>
</dbReference>
<evidence type="ECO:0000313" key="10">
    <source>
        <dbReference type="Proteomes" id="UP000288725"/>
    </source>
</evidence>
<keyword evidence="4 5" id="KW-0539">Nucleus</keyword>
<evidence type="ECO:0000259" key="8">
    <source>
        <dbReference type="PROSITE" id="PS50071"/>
    </source>
</evidence>
<protein>
    <recommendedName>
        <fullName evidence="8">Homeobox domain-containing protein</fullName>
    </recommendedName>
</protein>
<dbReference type="EMBL" id="RSDZ01000105">
    <property type="protein sequence ID" value="RXG43425.1"/>
    <property type="molecule type" value="Genomic_DNA"/>
</dbReference>
<dbReference type="InterPro" id="IPR009057">
    <property type="entry name" value="Homeodomain-like_sf"/>
</dbReference>
<dbReference type="Gene3D" id="1.10.10.60">
    <property type="entry name" value="Homeodomain-like"/>
    <property type="match status" value="1"/>
</dbReference>
<dbReference type="SMART" id="SM00389">
    <property type="entry name" value="HOX"/>
    <property type="match status" value="1"/>
</dbReference>
<reference evidence="9 10" key="1">
    <citation type="submission" date="2018-12" db="EMBL/GenBank/DDBJ databases">
        <title>Genome of Verticillium dahliae isolate Getta Getta.</title>
        <authorList>
            <person name="Gardiner D.M."/>
        </authorList>
    </citation>
    <scope>NUCLEOTIDE SEQUENCE [LARGE SCALE GENOMIC DNA]</scope>
    <source>
        <strain evidence="9 10">Getta Getta</strain>
    </source>
</reference>
<accession>A0A444RQS9</accession>
<keyword evidence="3 5" id="KW-0371">Homeobox</keyword>
<proteinExistence type="predicted"/>
<evidence type="ECO:0000256" key="4">
    <source>
        <dbReference type="ARBA" id="ARBA00023242"/>
    </source>
</evidence>
<evidence type="ECO:0000256" key="7">
    <source>
        <dbReference type="SAM" id="MobiDB-lite"/>
    </source>
</evidence>
<dbReference type="GO" id="GO:0000976">
    <property type="term" value="F:transcription cis-regulatory region binding"/>
    <property type="evidence" value="ECO:0007669"/>
    <property type="project" value="TreeGrafter"/>
</dbReference>
<evidence type="ECO:0000256" key="2">
    <source>
        <dbReference type="ARBA" id="ARBA00023125"/>
    </source>
</evidence>
<feature type="compositionally biased region" description="Polar residues" evidence="7">
    <location>
        <begin position="29"/>
        <end position="39"/>
    </location>
</feature>
<dbReference type="CDD" id="cd00086">
    <property type="entry name" value="homeodomain"/>
    <property type="match status" value="1"/>
</dbReference>
<feature type="region of interest" description="Disordered" evidence="7">
    <location>
        <begin position="29"/>
        <end position="142"/>
    </location>
</feature>
<dbReference type="SUPFAM" id="SSF46689">
    <property type="entry name" value="Homeodomain-like"/>
    <property type="match status" value="1"/>
</dbReference>
<feature type="DNA-binding region" description="Homeobox" evidence="5">
    <location>
        <begin position="129"/>
        <end position="188"/>
    </location>
</feature>
<evidence type="ECO:0000256" key="5">
    <source>
        <dbReference type="PROSITE-ProRule" id="PRU00108"/>
    </source>
</evidence>
<name>A0A444RQS9_VERDA</name>
<dbReference type="GO" id="GO:0005634">
    <property type="term" value="C:nucleus"/>
    <property type="evidence" value="ECO:0007669"/>
    <property type="project" value="UniProtKB-SubCell"/>
</dbReference>
<evidence type="ECO:0000256" key="6">
    <source>
        <dbReference type="RuleBase" id="RU000682"/>
    </source>
</evidence>
<comment type="caution">
    <text evidence="9">The sequence shown here is derived from an EMBL/GenBank/DDBJ whole genome shotgun (WGS) entry which is preliminary data.</text>
</comment>
<keyword evidence="2 5" id="KW-0238">DNA-binding</keyword>
<dbReference type="PROSITE" id="PS50071">
    <property type="entry name" value="HOMEOBOX_2"/>
    <property type="match status" value="1"/>
</dbReference>